<dbReference type="PANTHER" id="PTHR45648:SF7">
    <property type="entry name" value="OS12G0126100 PROTEIN"/>
    <property type="match status" value="1"/>
</dbReference>
<dbReference type="RefSeq" id="XP_056686237.1">
    <property type="nucleotide sequence ID" value="XM_056830259.1"/>
</dbReference>
<accession>A0ABM3QS83</accession>
<dbReference type="Gene3D" id="3.40.50.1110">
    <property type="entry name" value="SGNH hydrolase"/>
    <property type="match status" value="1"/>
</dbReference>
<dbReference type="Proteomes" id="UP000813463">
    <property type="component" value="Chromosome 5"/>
</dbReference>
<name>A0ABM3QS83_SPIOL</name>
<evidence type="ECO:0000256" key="2">
    <source>
        <dbReference type="ARBA" id="ARBA00022801"/>
    </source>
</evidence>
<keyword evidence="4" id="KW-0812">Transmembrane</keyword>
<dbReference type="InterPro" id="IPR051058">
    <property type="entry name" value="GDSL_Est/Lipase"/>
</dbReference>
<dbReference type="Pfam" id="PF00657">
    <property type="entry name" value="Lipase_GDSL"/>
    <property type="match status" value="1"/>
</dbReference>
<keyword evidence="4" id="KW-0472">Membrane</keyword>
<organism evidence="5 6">
    <name type="scientific">Spinacia oleracea</name>
    <name type="common">Spinach</name>
    <dbReference type="NCBI Taxonomy" id="3562"/>
    <lineage>
        <taxon>Eukaryota</taxon>
        <taxon>Viridiplantae</taxon>
        <taxon>Streptophyta</taxon>
        <taxon>Embryophyta</taxon>
        <taxon>Tracheophyta</taxon>
        <taxon>Spermatophyta</taxon>
        <taxon>Magnoliopsida</taxon>
        <taxon>eudicotyledons</taxon>
        <taxon>Gunneridae</taxon>
        <taxon>Pentapetalae</taxon>
        <taxon>Caryophyllales</taxon>
        <taxon>Chenopodiaceae</taxon>
        <taxon>Chenopodioideae</taxon>
        <taxon>Anserineae</taxon>
        <taxon>Spinacia</taxon>
    </lineage>
</organism>
<evidence type="ECO:0000256" key="4">
    <source>
        <dbReference type="SAM" id="Phobius"/>
    </source>
</evidence>
<proteinExistence type="inferred from homology"/>
<reference evidence="6" key="2">
    <citation type="submission" date="2025-08" db="UniProtKB">
        <authorList>
            <consortium name="RefSeq"/>
        </authorList>
    </citation>
    <scope>IDENTIFICATION</scope>
    <source>
        <tissue evidence="6">Leaf</tissue>
    </source>
</reference>
<feature type="transmembrane region" description="Helical" evidence="4">
    <location>
        <begin position="6"/>
        <end position="29"/>
    </location>
</feature>
<keyword evidence="5" id="KW-1185">Reference proteome</keyword>
<keyword evidence="3" id="KW-0442">Lipid degradation</keyword>
<dbReference type="PANTHER" id="PTHR45648">
    <property type="entry name" value="GDSL LIPASE/ACYLHYDROLASE FAMILY PROTEIN (AFU_ORTHOLOGUE AFUA_4G14700)"/>
    <property type="match status" value="1"/>
</dbReference>
<comment type="similarity">
    <text evidence="1">Belongs to the 'GDSL' lipolytic enzyme family.</text>
</comment>
<keyword evidence="4" id="KW-1133">Transmembrane helix</keyword>
<keyword evidence="3" id="KW-0443">Lipid metabolism</keyword>
<gene>
    <name evidence="6" type="primary">LOC110798619</name>
</gene>
<keyword evidence="2" id="KW-0378">Hydrolase</keyword>
<evidence type="ECO:0000256" key="3">
    <source>
        <dbReference type="ARBA" id="ARBA00022963"/>
    </source>
</evidence>
<evidence type="ECO:0000256" key="1">
    <source>
        <dbReference type="ARBA" id="ARBA00008668"/>
    </source>
</evidence>
<dbReference type="InterPro" id="IPR001087">
    <property type="entry name" value="GDSL"/>
</dbReference>
<evidence type="ECO:0000313" key="6">
    <source>
        <dbReference type="RefSeq" id="XP_056686237.1"/>
    </source>
</evidence>
<reference evidence="5" key="1">
    <citation type="journal article" date="2021" name="Nat. Commun.">
        <title>Genomic analyses provide insights into spinach domestication and the genetic basis of agronomic traits.</title>
        <authorList>
            <person name="Cai X."/>
            <person name="Sun X."/>
            <person name="Xu C."/>
            <person name="Sun H."/>
            <person name="Wang X."/>
            <person name="Ge C."/>
            <person name="Zhang Z."/>
            <person name="Wang Q."/>
            <person name="Fei Z."/>
            <person name="Jiao C."/>
            <person name="Wang Q."/>
        </authorList>
    </citation>
    <scope>NUCLEOTIDE SEQUENCE [LARGE SCALE GENOMIC DNA]</scope>
    <source>
        <strain evidence="5">cv. Varoflay</strain>
    </source>
</reference>
<evidence type="ECO:0000313" key="5">
    <source>
        <dbReference type="Proteomes" id="UP000813463"/>
    </source>
</evidence>
<protein>
    <submittedName>
        <fullName evidence="6">GDSL esterase/lipase At1g71250-like isoform X1</fullName>
    </submittedName>
</protein>
<dbReference type="GeneID" id="110798619"/>
<sequence length="425" mass="46837">MSTLQIARAIAIALMAILVTFSIIFLILIPDSSSKHATPPSPTPFLPPSLPPSPRAYYRKAFVDSGFRKNTVCINNETSFSVSSSSKSPAMFVIGDSSVDCGENSRFYPLLRRNKSLIPCSKGSKSTLIPHFLAKKMGLPDTPTFYEKNDTIQGLLSGINYGSAQATILPIANTLTFQSLNQQLRQVFETIQLVQLQLGEQEAQEFIGSSVFYLSLGKDDYTNFYFGNSSYSPGYNGGDKQLFPKLLVDEMTNALRNLYNAGVRKVVSMGIYPLGCAPRTVVDWYFHTGRNIKSTRGCVNEINQLISQHNQLLLDHITDLTLELSDAQFVFCDVYQGFMRILSNPQHYGFEETRGACCGTGWHGAASGCDTMEMACDQSSGHVWWDLYNPSEAVNSLLADSVWSGHPLGDICHPLSIRALVNIAS</sequence>
<dbReference type="InterPro" id="IPR036514">
    <property type="entry name" value="SGNH_hydro_sf"/>
</dbReference>